<keyword evidence="1" id="KW-0472">Membrane</keyword>
<reference evidence="2" key="1">
    <citation type="journal article" date="2023" name="G3 (Bethesda)">
        <title>A reference genome for the long-term kleptoplast-retaining sea slug Elysia crispata morphotype clarki.</title>
        <authorList>
            <person name="Eastman K.E."/>
            <person name="Pendleton A.L."/>
            <person name="Shaikh M.A."/>
            <person name="Suttiyut T."/>
            <person name="Ogas R."/>
            <person name="Tomko P."/>
            <person name="Gavelis G."/>
            <person name="Widhalm J.R."/>
            <person name="Wisecaver J.H."/>
        </authorList>
    </citation>
    <scope>NUCLEOTIDE SEQUENCE</scope>
    <source>
        <strain evidence="2">ECLA1</strain>
    </source>
</reference>
<proteinExistence type="predicted"/>
<dbReference type="Proteomes" id="UP001283361">
    <property type="component" value="Unassembled WGS sequence"/>
</dbReference>
<evidence type="ECO:0000256" key="1">
    <source>
        <dbReference type="SAM" id="Phobius"/>
    </source>
</evidence>
<organism evidence="2 3">
    <name type="scientific">Elysia crispata</name>
    <name type="common">lettuce slug</name>
    <dbReference type="NCBI Taxonomy" id="231223"/>
    <lineage>
        <taxon>Eukaryota</taxon>
        <taxon>Metazoa</taxon>
        <taxon>Spiralia</taxon>
        <taxon>Lophotrochozoa</taxon>
        <taxon>Mollusca</taxon>
        <taxon>Gastropoda</taxon>
        <taxon>Heterobranchia</taxon>
        <taxon>Euthyneura</taxon>
        <taxon>Panpulmonata</taxon>
        <taxon>Sacoglossa</taxon>
        <taxon>Placobranchoidea</taxon>
        <taxon>Plakobranchidae</taxon>
        <taxon>Elysia</taxon>
    </lineage>
</organism>
<name>A0AAE0XXH5_9GAST</name>
<dbReference type="EMBL" id="JAWDGP010007404">
    <property type="protein sequence ID" value="KAK3720733.1"/>
    <property type="molecule type" value="Genomic_DNA"/>
</dbReference>
<gene>
    <name evidence="2" type="ORF">RRG08_057204</name>
</gene>
<accession>A0AAE0XXH5</accession>
<evidence type="ECO:0000313" key="3">
    <source>
        <dbReference type="Proteomes" id="UP001283361"/>
    </source>
</evidence>
<keyword evidence="1" id="KW-1133">Transmembrane helix</keyword>
<protein>
    <submittedName>
        <fullName evidence="2">Uncharacterized protein</fullName>
    </submittedName>
</protein>
<dbReference type="AlphaFoldDB" id="A0AAE0XXH5"/>
<keyword evidence="3" id="KW-1185">Reference proteome</keyword>
<comment type="caution">
    <text evidence="2">The sequence shown here is derived from an EMBL/GenBank/DDBJ whole genome shotgun (WGS) entry which is preliminary data.</text>
</comment>
<evidence type="ECO:0000313" key="2">
    <source>
        <dbReference type="EMBL" id="KAK3720733.1"/>
    </source>
</evidence>
<feature type="transmembrane region" description="Helical" evidence="1">
    <location>
        <begin position="12"/>
        <end position="29"/>
    </location>
</feature>
<sequence>MPGADDYSSFPPVQIFYLCLSLTFTLNLIRSRRINTAGNIRAEFPDILSTGCKARRSHRSLSQSKISVPQIA</sequence>
<keyword evidence="1" id="KW-0812">Transmembrane</keyword>